<dbReference type="PANTHER" id="PTHR19876:SF68">
    <property type="entry name" value="COATOMER SUBUNIT BETA'-2"/>
    <property type="match status" value="1"/>
</dbReference>
<evidence type="ECO:0000313" key="5">
    <source>
        <dbReference type="EMBL" id="GBG81574.1"/>
    </source>
</evidence>
<dbReference type="STRING" id="69332.A0A388LGX1"/>
<dbReference type="Gramene" id="GBG81574">
    <property type="protein sequence ID" value="GBG81574"/>
    <property type="gene ID" value="CBR_g32566"/>
</dbReference>
<dbReference type="InterPro" id="IPR015943">
    <property type="entry name" value="WD40/YVTN_repeat-like_dom_sf"/>
</dbReference>
<evidence type="ECO:0000256" key="3">
    <source>
        <dbReference type="PROSITE-ProRule" id="PRU00221"/>
    </source>
</evidence>
<organism evidence="5 6">
    <name type="scientific">Chara braunii</name>
    <name type="common">Braun's stonewort</name>
    <dbReference type="NCBI Taxonomy" id="69332"/>
    <lineage>
        <taxon>Eukaryota</taxon>
        <taxon>Viridiplantae</taxon>
        <taxon>Streptophyta</taxon>
        <taxon>Charophyceae</taxon>
        <taxon>Charales</taxon>
        <taxon>Characeae</taxon>
        <taxon>Chara</taxon>
    </lineage>
</organism>
<evidence type="ECO:0000256" key="1">
    <source>
        <dbReference type="ARBA" id="ARBA00022574"/>
    </source>
</evidence>
<dbReference type="InterPro" id="IPR050844">
    <property type="entry name" value="Coatomer_complex_subunit"/>
</dbReference>
<feature type="region of interest" description="Disordered" evidence="4">
    <location>
        <begin position="365"/>
        <end position="385"/>
    </location>
</feature>
<name>A0A388LGX1_CHABU</name>
<keyword evidence="2" id="KW-0677">Repeat</keyword>
<accession>A0A388LGX1</accession>
<dbReference type="Gene3D" id="2.130.10.10">
    <property type="entry name" value="YVTN repeat-like/Quinoprotein amine dehydrogenase"/>
    <property type="match status" value="1"/>
</dbReference>
<dbReference type="AlphaFoldDB" id="A0A388LGX1"/>
<dbReference type="SMART" id="SM00320">
    <property type="entry name" value="WD40"/>
    <property type="match status" value="2"/>
</dbReference>
<dbReference type="InterPro" id="IPR001680">
    <property type="entry name" value="WD40_rpt"/>
</dbReference>
<dbReference type="GO" id="GO:0006886">
    <property type="term" value="P:intracellular protein transport"/>
    <property type="evidence" value="ECO:0007669"/>
    <property type="project" value="TreeGrafter"/>
</dbReference>
<sequence>MASEETPDDSGERKVVELVSEVEWTVDDGSGGGPVPGHIWIDVHPNQPWVLCSFHLKPTSLEVWRYVNGTRVASWLVPDGRRIFGAKFIPSNNWIVGRRRRSGFVIYKIQGSNLCPLIVLRHALRRRCGLLQFAVHPRLPYILTSFDELAVLWEWKWNWYCECNLYRREWASITFERTSNRFESRKKDKRIHALAFHPTDPNIFATASGGVIDLWDITTRSPMQTIKMMYPNCDNPVYGLDFCSRPGTSYLLSCHDIVSPRENGSLAIWDLENGGAVCSYPTHKFSDDLSHLRTAFFHPSLPYIFTVAFDDIKIWDESNDRLLSCYSFGLRRNGLRGLAPCKTSNHAIAFRGKGKFTLSVVTKTGEDPSQSMTQMTSVTAERRRT</sequence>
<dbReference type="GO" id="GO:0006890">
    <property type="term" value="P:retrograde vesicle-mediated transport, Golgi to endoplasmic reticulum"/>
    <property type="evidence" value="ECO:0007669"/>
    <property type="project" value="TreeGrafter"/>
</dbReference>
<dbReference type="GO" id="GO:0006891">
    <property type="term" value="P:intra-Golgi vesicle-mediated transport"/>
    <property type="evidence" value="ECO:0007669"/>
    <property type="project" value="TreeGrafter"/>
</dbReference>
<dbReference type="PANTHER" id="PTHR19876">
    <property type="entry name" value="COATOMER"/>
    <property type="match status" value="1"/>
</dbReference>
<comment type="caution">
    <text evidence="5">The sequence shown here is derived from an EMBL/GenBank/DDBJ whole genome shotgun (WGS) entry which is preliminary data.</text>
</comment>
<dbReference type="GO" id="GO:0006888">
    <property type="term" value="P:endoplasmic reticulum to Golgi vesicle-mediated transport"/>
    <property type="evidence" value="ECO:0007669"/>
    <property type="project" value="TreeGrafter"/>
</dbReference>
<dbReference type="EMBL" id="BFEA01000379">
    <property type="protein sequence ID" value="GBG81574.1"/>
    <property type="molecule type" value="Genomic_DNA"/>
</dbReference>
<dbReference type="SUPFAM" id="SSF50978">
    <property type="entry name" value="WD40 repeat-like"/>
    <property type="match status" value="1"/>
</dbReference>
<dbReference type="GO" id="GO:0030126">
    <property type="term" value="C:COPI vesicle coat"/>
    <property type="evidence" value="ECO:0007669"/>
    <property type="project" value="TreeGrafter"/>
</dbReference>
<gene>
    <name evidence="5" type="ORF">CBR_g32566</name>
</gene>
<proteinExistence type="predicted"/>
<dbReference type="Proteomes" id="UP000265515">
    <property type="component" value="Unassembled WGS sequence"/>
</dbReference>
<evidence type="ECO:0000256" key="4">
    <source>
        <dbReference type="SAM" id="MobiDB-lite"/>
    </source>
</evidence>
<dbReference type="InterPro" id="IPR036322">
    <property type="entry name" value="WD40_repeat_dom_sf"/>
</dbReference>
<feature type="repeat" description="WD" evidence="3">
    <location>
        <begin position="184"/>
        <end position="225"/>
    </location>
</feature>
<dbReference type="OrthoDB" id="361494at2759"/>
<evidence type="ECO:0000313" key="6">
    <source>
        <dbReference type="Proteomes" id="UP000265515"/>
    </source>
</evidence>
<protein>
    <submittedName>
        <fullName evidence="5">Uncharacterized protein</fullName>
    </submittedName>
</protein>
<reference evidence="5 6" key="1">
    <citation type="journal article" date="2018" name="Cell">
        <title>The Chara Genome: Secondary Complexity and Implications for Plant Terrestrialization.</title>
        <authorList>
            <person name="Nishiyama T."/>
            <person name="Sakayama H."/>
            <person name="Vries J.D."/>
            <person name="Buschmann H."/>
            <person name="Saint-Marcoux D."/>
            <person name="Ullrich K.K."/>
            <person name="Haas F.B."/>
            <person name="Vanderstraeten L."/>
            <person name="Becker D."/>
            <person name="Lang D."/>
            <person name="Vosolsobe S."/>
            <person name="Rombauts S."/>
            <person name="Wilhelmsson P.K.I."/>
            <person name="Janitza P."/>
            <person name="Kern R."/>
            <person name="Heyl A."/>
            <person name="Rumpler F."/>
            <person name="Villalobos L.I.A.C."/>
            <person name="Clay J.M."/>
            <person name="Skokan R."/>
            <person name="Toyoda A."/>
            <person name="Suzuki Y."/>
            <person name="Kagoshima H."/>
            <person name="Schijlen E."/>
            <person name="Tajeshwar N."/>
            <person name="Catarino B."/>
            <person name="Hetherington A.J."/>
            <person name="Saltykova A."/>
            <person name="Bonnot C."/>
            <person name="Breuninger H."/>
            <person name="Symeonidi A."/>
            <person name="Radhakrishnan G.V."/>
            <person name="Van Nieuwerburgh F."/>
            <person name="Deforce D."/>
            <person name="Chang C."/>
            <person name="Karol K.G."/>
            <person name="Hedrich R."/>
            <person name="Ulvskov P."/>
            <person name="Glockner G."/>
            <person name="Delwiche C.F."/>
            <person name="Petrasek J."/>
            <person name="Van de Peer Y."/>
            <person name="Friml J."/>
            <person name="Beilby M."/>
            <person name="Dolan L."/>
            <person name="Kohara Y."/>
            <person name="Sugano S."/>
            <person name="Fujiyama A."/>
            <person name="Delaux P.-M."/>
            <person name="Quint M."/>
            <person name="TheiBen G."/>
            <person name="Hagemann M."/>
            <person name="Harholt J."/>
            <person name="Dunand C."/>
            <person name="Zachgo S."/>
            <person name="Langdale J."/>
            <person name="Maumus F."/>
            <person name="Straeten D.V.D."/>
            <person name="Gould S.B."/>
            <person name="Rensing S.A."/>
        </authorList>
    </citation>
    <scope>NUCLEOTIDE SEQUENCE [LARGE SCALE GENOMIC DNA]</scope>
    <source>
        <strain evidence="5 6">S276</strain>
    </source>
</reference>
<evidence type="ECO:0000256" key="2">
    <source>
        <dbReference type="ARBA" id="ARBA00022737"/>
    </source>
</evidence>
<keyword evidence="1 3" id="KW-0853">WD repeat</keyword>
<keyword evidence="6" id="KW-1185">Reference proteome</keyword>
<feature type="compositionally biased region" description="Polar residues" evidence="4">
    <location>
        <begin position="365"/>
        <end position="379"/>
    </location>
</feature>
<dbReference type="PROSITE" id="PS50082">
    <property type="entry name" value="WD_REPEATS_2"/>
    <property type="match status" value="1"/>
</dbReference>